<name>A0A9D4NAC5_DREPO</name>
<gene>
    <name evidence="1" type="ORF">DPMN_016807</name>
</gene>
<reference evidence="1" key="2">
    <citation type="submission" date="2020-11" db="EMBL/GenBank/DDBJ databases">
        <authorList>
            <person name="McCartney M.A."/>
            <person name="Auch B."/>
            <person name="Kono T."/>
            <person name="Mallez S."/>
            <person name="Becker A."/>
            <person name="Gohl D.M."/>
            <person name="Silverstein K.A.T."/>
            <person name="Koren S."/>
            <person name="Bechman K.B."/>
            <person name="Herman A."/>
            <person name="Abrahante J.E."/>
            <person name="Garbe J."/>
        </authorList>
    </citation>
    <scope>NUCLEOTIDE SEQUENCE</scope>
    <source>
        <strain evidence="1">Duluth1</strain>
        <tissue evidence="1">Whole animal</tissue>
    </source>
</reference>
<dbReference type="AlphaFoldDB" id="A0A9D4NAC5"/>
<proteinExistence type="predicted"/>
<evidence type="ECO:0000313" key="1">
    <source>
        <dbReference type="EMBL" id="KAH3892683.1"/>
    </source>
</evidence>
<keyword evidence="2" id="KW-1185">Reference proteome</keyword>
<protein>
    <submittedName>
        <fullName evidence="1">Uncharacterized protein</fullName>
    </submittedName>
</protein>
<reference evidence="1" key="1">
    <citation type="journal article" date="2019" name="bioRxiv">
        <title>The Genome of the Zebra Mussel, Dreissena polymorpha: A Resource for Invasive Species Research.</title>
        <authorList>
            <person name="McCartney M.A."/>
            <person name="Auch B."/>
            <person name="Kono T."/>
            <person name="Mallez S."/>
            <person name="Zhang Y."/>
            <person name="Obille A."/>
            <person name="Becker A."/>
            <person name="Abrahante J.E."/>
            <person name="Garbe J."/>
            <person name="Badalamenti J.P."/>
            <person name="Herman A."/>
            <person name="Mangelson H."/>
            <person name="Liachko I."/>
            <person name="Sullivan S."/>
            <person name="Sone E.D."/>
            <person name="Koren S."/>
            <person name="Silverstein K.A.T."/>
            <person name="Beckman K.B."/>
            <person name="Gohl D.M."/>
        </authorList>
    </citation>
    <scope>NUCLEOTIDE SEQUENCE</scope>
    <source>
        <strain evidence="1">Duluth1</strain>
        <tissue evidence="1">Whole animal</tissue>
    </source>
</reference>
<organism evidence="1 2">
    <name type="scientific">Dreissena polymorpha</name>
    <name type="common">Zebra mussel</name>
    <name type="synonym">Mytilus polymorpha</name>
    <dbReference type="NCBI Taxonomy" id="45954"/>
    <lineage>
        <taxon>Eukaryota</taxon>
        <taxon>Metazoa</taxon>
        <taxon>Spiralia</taxon>
        <taxon>Lophotrochozoa</taxon>
        <taxon>Mollusca</taxon>
        <taxon>Bivalvia</taxon>
        <taxon>Autobranchia</taxon>
        <taxon>Heteroconchia</taxon>
        <taxon>Euheterodonta</taxon>
        <taxon>Imparidentia</taxon>
        <taxon>Neoheterodontei</taxon>
        <taxon>Myida</taxon>
        <taxon>Dreissenoidea</taxon>
        <taxon>Dreissenidae</taxon>
        <taxon>Dreissena</taxon>
    </lineage>
</organism>
<comment type="caution">
    <text evidence="1">The sequence shown here is derived from an EMBL/GenBank/DDBJ whole genome shotgun (WGS) entry which is preliminary data.</text>
</comment>
<accession>A0A9D4NAC5</accession>
<dbReference type="Proteomes" id="UP000828390">
    <property type="component" value="Unassembled WGS sequence"/>
</dbReference>
<dbReference type="EMBL" id="JAIWYP010000001">
    <property type="protein sequence ID" value="KAH3892683.1"/>
    <property type="molecule type" value="Genomic_DNA"/>
</dbReference>
<feature type="non-terminal residue" evidence="1">
    <location>
        <position position="1"/>
    </location>
</feature>
<evidence type="ECO:0000313" key="2">
    <source>
        <dbReference type="Proteomes" id="UP000828390"/>
    </source>
</evidence>
<sequence>MFDACCAGQTNYITRYTLDACLQSYGANPKRPGVRGFDPDSERRLGLGFGLVLG</sequence>